<organism evidence="2">
    <name type="scientific">marine metagenome</name>
    <dbReference type="NCBI Taxonomy" id="408172"/>
    <lineage>
        <taxon>unclassified sequences</taxon>
        <taxon>metagenomes</taxon>
        <taxon>ecological metagenomes</taxon>
    </lineage>
</organism>
<dbReference type="EMBL" id="UINC01206442">
    <property type="protein sequence ID" value="SVE28077.1"/>
    <property type="molecule type" value="Genomic_DNA"/>
</dbReference>
<dbReference type="AlphaFoldDB" id="A0A383C6P2"/>
<sequence>MSEFPTHGQENDWAYLLLCVAAYIGVFIGLMFIVPQLSEFALWAVGAIV</sequence>
<evidence type="ECO:0000256" key="1">
    <source>
        <dbReference type="SAM" id="Phobius"/>
    </source>
</evidence>
<name>A0A383C6P2_9ZZZZ</name>
<gene>
    <name evidence="2" type="ORF">METZ01_LOCUS480931</name>
</gene>
<keyword evidence="1" id="KW-1133">Transmembrane helix</keyword>
<keyword evidence="1" id="KW-0812">Transmembrane</keyword>
<protein>
    <submittedName>
        <fullName evidence="2">Uncharacterized protein</fullName>
    </submittedName>
</protein>
<evidence type="ECO:0000313" key="2">
    <source>
        <dbReference type="EMBL" id="SVE28077.1"/>
    </source>
</evidence>
<proteinExistence type="predicted"/>
<reference evidence="2" key="1">
    <citation type="submission" date="2018-05" db="EMBL/GenBank/DDBJ databases">
        <authorList>
            <person name="Lanie J.A."/>
            <person name="Ng W.-L."/>
            <person name="Kazmierczak K.M."/>
            <person name="Andrzejewski T.M."/>
            <person name="Davidsen T.M."/>
            <person name="Wayne K.J."/>
            <person name="Tettelin H."/>
            <person name="Glass J.I."/>
            <person name="Rusch D."/>
            <person name="Podicherti R."/>
            <person name="Tsui H.-C.T."/>
            <person name="Winkler M.E."/>
        </authorList>
    </citation>
    <scope>NUCLEOTIDE SEQUENCE</scope>
</reference>
<feature type="transmembrane region" description="Helical" evidence="1">
    <location>
        <begin position="13"/>
        <end position="34"/>
    </location>
</feature>
<keyword evidence="1" id="KW-0472">Membrane</keyword>
<accession>A0A383C6P2</accession>